<dbReference type="AlphaFoldDB" id="A0A1I4N7R7"/>
<dbReference type="Gene3D" id="3.30.2310.20">
    <property type="entry name" value="RelE-like"/>
    <property type="match status" value="1"/>
</dbReference>
<feature type="transmembrane region" description="Helical" evidence="2">
    <location>
        <begin position="71"/>
        <end position="89"/>
    </location>
</feature>
<dbReference type="STRING" id="582667.SAMN05192568_1019121"/>
<sequence>MARSVQFHPLARTDLLEIYAYIESRSGPERAGDYIDRVEQLCRSLAVFPNRTRPRDDLMPGLRTVALERRVLVALIVTDMAVTILRVLYAGRDLTADDIPQ</sequence>
<keyword evidence="1" id="KW-1277">Toxin-antitoxin system</keyword>
<dbReference type="InterPro" id="IPR007712">
    <property type="entry name" value="RelE/ParE_toxin"/>
</dbReference>
<evidence type="ECO:0000313" key="3">
    <source>
        <dbReference type="EMBL" id="SFM11347.1"/>
    </source>
</evidence>
<dbReference type="Proteomes" id="UP000199048">
    <property type="component" value="Unassembled WGS sequence"/>
</dbReference>
<reference evidence="4" key="1">
    <citation type="submission" date="2016-10" db="EMBL/GenBank/DDBJ databases">
        <authorList>
            <person name="Varghese N."/>
            <person name="Submissions S."/>
        </authorList>
    </citation>
    <scope>NUCLEOTIDE SEQUENCE [LARGE SCALE GENOMIC DNA]</scope>
    <source>
        <strain evidence="4">BL36</strain>
    </source>
</reference>
<dbReference type="EMBL" id="FOTK01000019">
    <property type="protein sequence ID" value="SFM11347.1"/>
    <property type="molecule type" value="Genomic_DNA"/>
</dbReference>
<evidence type="ECO:0000256" key="1">
    <source>
        <dbReference type="ARBA" id="ARBA00022649"/>
    </source>
</evidence>
<dbReference type="RefSeq" id="WP_092042931.1">
    <property type="nucleotide sequence ID" value="NZ_FOTK01000019.1"/>
</dbReference>
<evidence type="ECO:0000256" key="2">
    <source>
        <dbReference type="SAM" id="Phobius"/>
    </source>
</evidence>
<dbReference type="OrthoDB" id="9814952at2"/>
<proteinExistence type="predicted"/>
<dbReference type="InterPro" id="IPR035093">
    <property type="entry name" value="RelE/ParE_toxin_dom_sf"/>
</dbReference>
<gene>
    <name evidence="3" type="ORF">SAMN05192568_1019121</name>
</gene>
<keyword evidence="2" id="KW-1133">Transmembrane helix</keyword>
<dbReference type="Pfam" id="PF05016">
    <property type="entry name" value="ParE_toxin"/>
    <property type="match status" value="1"/>
</dbReference>
<keyword evidence="2" id="KW-0472">Membrane</keyword>
<protein>
    <submittedName>
        <fullName evidence="3">Toxin ParE1/3/4</fullName>
    </submittedName>
</protein>
<keyword evidence="4" id="KW-1185">Reference proteome</keyword>
<accession>A0A1I4N7R7</accession>
<evidence type="ECO:0000313" key="4">
    <source>
        <dbReference type="Proteomes" id="UP000199048"/>
    </source>
</evidence>
<keyword evidence="2" id="KW-0812">Transmembrane</keyword>
<name>A0A1I4N7R7_9HYPH</name>
<organism evidence="3 4">
    <name type="scientific">Methylobacterium pseudosasicola</name>
    <dbReference type="NCBI Taxonomy" id="582667"/>
    <lineage>
        <taxon>Bacteria</taxon>
        <taxon>Pseudomonadati</taxon>
        <taxon>Pseudomonadota</taxon>
        <taxon>Alphaproteobacteria</taxon>
        <taxon>Hyphomicrobiales</taxon>
        <taxon>Methylobacteriaceae</taxon>
        <taxon>Methylobacterium</taxon>
    </lineage>
</organism>